<evidence type="ECO:0008006" key="10">
    <source>
        <dbReference type="Google" id="ProtNLM"/>
    </source>
</evidence>
<proteinExistence type="predicted"/>
<dbReference type="PROSITE" id="PS50041">
    <property type="entry name" value="C_TYPE_LECTIN_2"/>
    <property type="match status" value="1"/>
</dbReference>
<evidence type="ECO:0000256" key="1">
    <source>
        <dbReference type="ARBA" id="ARBA00022679"/>
    </source>
</evidence>
<dbReference type="InterPro" id="IPR008266">
    <property type="entry name" value="Tyr_kinase_AS"/>
</dbReference>
<dbReference type="FunFam" id="1.10.510.10:FF:000393">
    <property type="entry name" value="C-type lectin receptor-like tyrosine-protein kinase At1g52310"/>
    <property type="match status" value="1"/>
</dbReference>
<dbReference type="InterPro" id="IPR000719">
    <property type="entry name" value="Prot_kinase_dom"/>
</dbReference>
<dbReference type="PROSITE" id="PS50011">
    <property type="entry name" value="PROTEIN_KINASE_DOM"/>
    <property type="match status" value="1"/>
</dbReference>
<dbReference type="InterPro" id="IPR011009">
    <property type="entry name" value="Kinase-like_dom_sf"/>
</dbReference>
<keyword evidence="5" id="KW-0812">Transmembrane</keyword>
<dbReference type="OMA" id="DESENQC"/>
<dbReference type="AlphaFoldDB" id="A0AA38BSD8"/>
<dbReference type="InterPro" id="IPR016187">
    <property type="entry name" value="CTDL_fold"/>
</dbReference>
<dbReference type="InterPro" id="IPR001245">
    <property type="entry name" value="Ser-Thr/Tyr_kinase_cat_dom"/>
</dbReference>
<dbReference type="GO" id="GO:0005524">
    <property type="term" value="F:ATP binding"/>
    <property type="evidence" value="ECO:0007669"/>
    <property type="project" value="UniProtKB-KW"/>
</dbReference>
<dbReference type="InterPro" id="IPR016186">
    <property type="entry name" value="C-type_lectin-like/link_sf"/>
</dbReference>
<organism evidence="8 9">
    <name type="scientific">Taxus chinensis</name>
    <name type="common">Chinese yew</name>
    <name type="synonym">Taxus wallichiana var. chinensis</name>
    <dbReference type="NCBI Taxonomy" id="29808"/>
    <lineage>
        <taxon>Eukaryota</taxon>
        <taxon>Viridiplantae</taxon>
        <taxon>Streptophyta</taxon>
        <taxon>Embryophyta</taxon>
        <taxon>Tracheophyta</taxon>
        <taxon>Spermatophyta</taxon>
        <taxon>Pinopsida</taxon>
        <taxon>Pinidae</taxon>
        <taxon>Conifers II</taxon>
        <taxon>Cupressales</taxon>
        <taxon>Taxaceae</taxon>
        <taxon>Taxus</taxon>
    </lineage>
</organism>
<evidence type="ECO:0000256" key="3">
    <source>
        <dbReference type="ARBA" id="ARBA00022777"/>
    </source>
</evidence>
<name>A0AA38BSD8_TAXCH</name>
<dbReference type="Pfam" id="PF07714">
    <property type="entry name" value="PK_Tyr_Ser-Thr"/>
    <property type="match status" value="1"/>
</dbReference>
<feature type="non-terminal residue" evidence="8">
    <location>
        <position position="1"/>
    </location>
</feature>
<keyword evidence="2" id="KW-0547">Nucleotide-binding</keyword>
<keyword evidence="5" id="KW-1133">Transmembrane helix</keyword>
<keyword evidence="3" id="KW-0418">Kinase</keyword>
<keyword evidence="5" id="KW-0472">Membrane</keyword>
<dbReference type="InterPro" id="IPR020635">
    <property type="entry name" value="Tyr_kinase_cat_dom"/>
</dbReference>
<dbReference type="SUPFAM" id="SSF56112">
    <property type="entry name" value="Protein kinase-like (PK-like)"/>
    <property type="match status" value="1"/>
</dbReference>
<evidence type="ECO:0000256" key="5">
    <source>
        <dbReference type="SAM" id="Phobius"/>
    </source>
</evidence>
<sequence length="447" mass="50468">LCPTGWNSSPNKSNCFLLISNASSWEDSEAICQNHSVHLAALKSVQELKHVQALCRNVSTGCWVGGRGVNSHKGFSWQWSDHQSPWNNSVFPGTPSSLNCSNSSCLKTNLTEFCTLVTNGKVPLVGDKCKTSHGFVCMLIRGNKCERGHCHKEYTVILAVVSGLILFTTFTVVIWLLVYRRSRRRRRSRKISSPSSASLVPPSWRLYTIDELRVITKNFGEGNRLLGDAMTKTGGTYRGTLPDGSPVAVKKLKKCRLQSKKEFLSEIGRIARLRHDNLVAIKGCCYEHGERYIVYEFVTNGPLDRWLHYLPRGGRSLDWGMRMHIATTLAQGIAFLHDKVKPHVVHRDIRANNVLLDEDYRAHILGVGLYKFVPWEGIHERTVMAGTYGYLAPEFVYRNEFTTKSDVYSFGVLLLELVSGRKPVQTVESVDWQAIFEWATPLVQSHR</sequence>
<dbReference type="InterPro" id="IPR001304">
    <property type="entry name" value="C-type_lectin-like"/>
</dbReference>
<evidence type="ECO:0000256" key="4">
    <source>
        <dbReference type="ARBA" id="ARBA00022840"/>
    </source>
</evidence>
<dbReference type="GO" id="GO:0004713">
    <property type="term" value="F:protein tyrosine kinase activity"/>
    <property type="evidence" value="ECO:0007669"/>
    <property type="project" value="InterPro"/>
</dbReference>
<dbReference type="Gene3D" id="1.10.510.10">
    <property type="entry name" value="Transferase(Phosphotransferase) domain 1"/>
    <property type="match status" value="1"/>
</dbReference>
<dbReference type="SUPFAM" id="SSF56436">
    <property type="entry name" value="C-type lectin-like"/>
    <property type="match status" value="1"/>
</dbReference>
<dbReference type="EMBL" id="JAHRHJ020003813">
    <property type="protein sequence ID" value="KAH9288557.1"/>
    <property type="molecule type" value="Genomic_DNA"/>
</dbReference>
<evidence type="ECO:0000259" key="7">
    <source>
        <dbReference type="PROSITE" id="PS50041"/>
    </source>
</evidence>
<keyword evidence="4" id="KW-0067">ATP-binding</keyword>
<dbReference type="FunFam" id="3.30.200.20:FF:000318">
    <property type="entry name" value="C-type lectin receptor-like tyrosine-protein kinase"/>
    <property type="match status" value="1"/>
</dbReference>
<feature type="transmembrane region" description="Helical" evidence="5">
    <location>
        <begin position="154"/>
        <end position="179"/>
    </location>
</feature>
<dbReference type="PROSITE" id="PS00109">
    <property type="entry name" value="PROTEIN_KINASE_TYR"/>
    <property type="match status" value="1"/>
</dbReference>
<reference evidence="8 9" key="1">
    <citation type="journal article" date="2021" name="Nat. Plants">
        <title>The Taxus genome provides insights into paclitaxel biosynthesis.</title>
        <authorList>
            <person name="Xiong X."/>
            <person name="Gou J."/>
            <person name="Liao Q."/>
            <person name="Li Y."/>
            <person name="Zhou Q."/>
            <person name="Bi G."/>
            <person name="Li C."/>
            <person name="Du R."/>
            <person name="Wang X."/>
            <person name="Sun T."/>
            <person name="Guo L."/>
            <person name="Liang H."/>
            <person name="Lu P."/>
            <person name="Wu Y."/>
            <person name="Zhang Z."/>
            <person name="Ro D.K."/>
            <person name="Shang Y."/>
            <person name="Huang S."/>
            <person name="Yan J."/>
        </authorList>
    </citation>
    <scope>NUCLEOTIDE SEQUENCE [LARGE SCALE GENOMIC DNA]</scope>
    <source>
        <strain evidence="8">Ta-2019</strain>
    </source>
</reference>
<dbReference type="SMART" id="SM00034">
    <property type="entry name" value="CLECT"/>
    <property type="match status" value="1"/>
</dbReference>
<dbReference type="Gene3D" id="3.30.200.20">
    <property type="entry name" value="Phosphorylase Kinase, domain 1"/>
    <property type="match status" value="1"/>
</dbReference>
<comment type="caution">
    <text evidence="8">The sequence shown here is derived from an EMBL/GenBank/DDBJ whole genome shotgun (WGS) entry which is preliminary data.</text>
</comment>
<accession>A0AA38BSD8</accession>
<keyword evidence="1" id="KW-0808">Transferase</keyword>
<evidence type="ECO:0000313" key="9">
    <source>
        <dbReference type="Proteomes" id="UP000824469"/>
    </source>
</evidence>
<evidence type="ECO:0000259" key="6">
    <source>
        <dbReference type="PROSITE" id="PS50011"/>
    </source>
</evidence>
<dbReference type="Gene3D" id="3.10.100.10">
    <property type="entry name" value="Mannose-Binding Protein A, subunit A"/>
    <property type="match status" value="1"/>
</dbReference>
<dbReference type="InterPro" id="IPR052059">
    <property type="entry name" value="CR_Ser/Thr_kinase"/>
</dbReference>
<protein>
    <recommendedName>
        <fullName evidence="10">C-type lectin receptor-like tyrosine-protein kinase</fullName>
    </recommendedName>
</protein>
<keyword evidence="9" id="KW-1185">Reference proteome</keyword>
<evidence type="ECO:0000313" key="8">
    <source>
        <dbReference type="EMBL" id="KAH9288557.1"/>
    </source>
</evidence>
<dbReference type="SMART" id="SM00219">
    <property type="entry name" value="TyrKc"/>
    <property type="match status" value="1"/>
</dbReference>
<feature type="non-terminal residue" evidence="8">
    <location>
        <position position="447"/>
    </location>
</feature>
<evidence type="ECO:0000256" key="2">
    <source>
        <dbReference type="ARBA" id="ARBA00022741"/>
    </source>
</evidence>
<feature type="domain" description="C-type lectin" evidence="7">
    <location>
        <begin position="11"/>
        <end position="138"/>
    </location>
</feature>
<dbReference type="PANTHER" id="PTHR47973">
    <property type="entry name" value="CYSTEINE-RICH RECEPTOR-LIKE PROTEIN KINASE 3"/>
    <property type="match status" value="1"/>
</dbReference>
<dbReference type="Pfam" id="PF00059">
    <property type="entry name" value="Lectin_C"/>
    <property type="match status" value="1"/>
</dbReference>
<gene>
    <name evidence="8" type="ORF">KI387_032674</name>
</gene>
<feature type="domain" description="Protein kinase" evidence="6">
    <location>
        <begin position="213"/>
        <end position="447"/>
    </location>
</feature>
<dbReference type="Proteomes" id="UP000824469">
    <property type="component" value="Unassembled WGS sequence"/>
</dbReference>